<feature type="binding site" evidence="8">
    <location>
        <position position="333"/>
    </location>
    <ligand>
        <name>Mn(2+)</name>
        <dbReference type="ChEBI" id="CHEBI:29035"/>
        <label>2</label>
    </ligand>
</feature>
<accession>A0A8J3VMG1</accession>
<dbReference type="InterPro" id="IPR008283">
    <property type="entry name" value="Peptidase_M17_N"/>
</dbReference>
<dbReference type="NCBIfam" id="NF002073">
    <property type="entry name" value="PRK00913.1-2"/>
    <property type="match status" value="1"/>
</dbReference>
<evidence type="ECO:0000256" key="4">
    <source>
        <dbReference type="ARBA" id="ARBA00022438"/>
    </source>
</evidence>
<dbReference type="InterPro" id="IPR023042">
    <property type="entry name" value="Peptidase_M17_leu_NH2_pept"/>
</dbReference>
<dbReference type="Gene3D" id="3.40.630.10">
    <property type="entry name" value="Zn peptidases"/>
    <property type="match status" value="1"/>
</dbReference>
<dbReference type="PANTHER" id="PTHR11963:SF23">
    <property type="entry name" value="CYTOSOL AMINOPEPTIDASE"/>
    <property type="match status" value="1"/>
</dbReference>
<dbReference type="EMBL" id="BONZ01000006">
    <property type="protein sequence ID" value="GIH12279.1"/>
    <property type="molecule type" value="Genomic_DNA"/>
</dbReference>
<evidence type="ECO:0000259" key="9">
    <source>
        <dbReference type="PROSITE" id="PS00631"/>
    </source>
</evidence>
<dbReference type="EC" id="3.4.11.10" evidence="8"/>
<dbReference type="GO" id="GO:0005737">
    <property type="term" value="C:cytoplasm"/>
    <property type="evidence" value="ECO:0007669"/>
    <property type="project" value="UniProtKB-SubCell"/>
</dbReference>
<dbReference type="InterPro" id="IPR011356">
    <property type="entry name" value="Leucine_aapep/pepB"/>
</dbReference>
<dbReference type="Proteomes" id="UP000642748">
    <property type="component" value="Unassembled WGS sequence"/>
</dbReference>
<evidence type="ECO:0000256" key="1">
    <source>
        <dbReference type="ARBA" id="ARBA00000135"/>
    </source>
</evidence>
<dbReference type="GO" id="GO:0070006">
    <property type="term" value="F:metalloaminopeptidase activity"/>
    <property type="evidence" value="ECO:0007669"/>
    <property type="project" value="InterPro"/>
</dbReference>
<comment type="catalytic activity">
    <reaction evidence="1 8">
        <text>Release of an N-terminal amino acid, Xaa-|-Yaa-, in which Xaa is preferably Leu, but may be other amino acids including Pro although not Arg or Lys, and Yaa may be Pro. Amino acid amides and methyl esters are also readily hydrolyzed, but rates on arylamides are exceedingly low.</text>
        <dbReference type="EC" id="3.4.11.1"/>
    </reaction>
</comment>
<dbReference type="SUPFAM" id="SSF52949">
    <property type="entry name" value="Macro domain-like"/>
    <property type="match status" value="1"/>
</dbReference>
<evidence type="ECO:0000313" key="11">
    <source>
        <dbReference type="Proteomes" id="UP000642748"/>
    </source>
</evidence>
<evidence type="ECO:0000256" key="7">
    <source>
        <dbReference type="ARBA" id="ARBA00049972"/>
    </source>
</evidence>
<dbReference type="Pfam" id="PF02789">
    <property type="entry name" value="Peptidase_M17_N"/>
    <property type="match status" value="1"/>
</dbReference>
<reference evidence="10" key="1">
    <citation type="submission" date="2021-01" db="EMBL/GenBank/DDBJ databases">
        <title>Whole genome shotgun sequence of Rugosimonospora africana NBRC 104875.</title>
        <authorList>
            <person name="Komaki H."/>
            <person name="Tamura T."/>
        </authorList>
    </citation>
    <scope>NUCLEOTIDE SEQUENCE</scope>
    <source>
        <strain evidence="10">NBRC 104875</strain>
    </source>
</reference>
<evidence type="ECO:0000256" key="3">
    <source>
        <dbReference type="ARBA" id="ARBA00009528"/>
    </source>
</evidence>
<feature type="binding site" evidence="8">
    <location>
        <position position="331"/>
    </location>
    <ligand>
        <name>Mn(2+)</name>
        <dbReference type="ChEBI" id="CHEBI:29035"/>
        <label>1</label>
    </ligand>
</feature>
<dbReference type="PROSITE" id="PS00631">
    <property type="entry name" value="CYTOSOL_AP"/>
    <property type="match status" value="1"/>
</dbReference>
<dbReference type="PANTHER" id="PTHR11963">
    <property type="entry name" value="LEUCINE AMINOPEPTIDASE-RELATED"/>
    <property type="match status" value="1"/>
</dbReference>
<keyword evidence="11" id="KW-1185">Reference proteome</keyword>
<comment type="caution">
    <text evidence="10">The sequence shown here is derived from an EMBL/GenBank/DDBJ whole genome shotgun (WGS) entry which is preliminary data.</text>
</comment>
<keyword evidence="5 8" id="KW-0645">Protease</keyword>
<comment type="subcellular location">
    <subcellularLocation>
        <location evidence="8">Cytoplasm</location>
    </subcellularLocation>
</comment>
<feature type="binding site" evidence="8">
    <location>
        <position position="333"/>
    </location>
    <ligand>
        <name>Mn(2+)</name>
        <dbReference type="ChEBI" id="CHEBI:29035"/>
        <label>1</label>
    </ligand>
</feature>
<dbReference type="PRINTS" id="PR00481">
    <property type="entry name" value="LAMNOPPTDASE"/>
</dbReference>
<dbReference type="InterPro" id="IPR043472">
    <property type="entry name" value="Macro_dom-like"/>
</dbReference>
<dbReference type="GO" id="GO:0006508">
    <property type="term" value="P:proteolysis"/>
    <property type="evidence" value="ECO:0007669"/>
    <property type="project" value="UniProtKB-KW"/>
</dbReference>
<evidence type="ECO:0000313" key="10">
    <source>
        <dbReference type="EMBL" id="GIH12279.1"/>
    </source>
</evidence>
<comment type="catalytic activity">
    <reaction evidence="2 8">
        <text>Release of an N-terminal amino acid, preferentially leucine, but not glutamic or aspartic acids.</text>
        <dbReference type="EC" id="3.4.11.10"/>
    </reaction>
</comment>
<dbReference type="SUPFAM" id="SSF53187">
    <property type="entry name" value="Zn-dependent exopeptidases"/>
    <property type="match status" value="1"/>
</dbReference>
<feature type="active site" evidence="8">
    <location>
        <position position="261"/>
    </location>
</feature>
<dbReference type="EC" id="3.4.11.1" evidence="8"/>
<feature type="binding site" evidence="8">
    <location>
        <position position="272"/>
    </location>
    <ligand>
        <name>Mn(2+)</name>
        <dbReference type="ChEBI" id="CHEBI:29035"/>
        <label>2</label>
    </ligand>
</feature>
<dbReference type="HAMAP" id="MF_00181">
    <property type="entry name" value="Cytosol_peptidase_M17"/>
    <property type="match status" value="1"/>
</dbReference>
<feature type="binding site" evidence="8">
    <location>
        <position position="254"/>
    </location>
    <ligand>
        <name>Mn(2+)</name>
        <dbReference type="ChEBI" id="CHEBI:29035"/>
        <label>1</label>
    </ligand>
</feature>
<feature type="domain" description="Cytosol aminopeptidase" evidence="9">
    <location>
        <begin position="329"/>
        <end position="336"/>
    </location>
</feature>
<feature type="binding site" evidence="8">
    <location>
        <position position="254"/>
    </location>
    <ligand>
        <name>Mn(2+)</name>
        <dbReference type="ChEBI" id="CHEBI:29035"/>
        <label>2</label>
    </ligand>
</feature>
<keyword evidence="8" id="KW-0479">Metal-binding</keyword>
<name>A0A8J3VMG1_9ACTN</name>
<keyword evidence="6 8" id="KW-0378">Hydrolase</keyword>
<keyword evidence="8" id="KW-0464">Manganese</keyword>
<dbReference type="GO" id="GO:0030145">
    <property type="term" value="F:manganese ion binding"/>
    <property type="evidence" value="ECO:0007669"/>
    <property type="project" value="UniProtKB-UniRule"/>
</dbReference>
<organism evidence="10 11">
    <name type="scientific">Rugosimonospora africana</name>
    <dbReference type="NCBI Taxonomy" id="556532"/>
    <lineage>
        <taxon>Bacteria</taxon>
        <taxon>Bacillati</taxon>
        <taxon>Actinomycetota</taxon>
        <taxon>Actinomycetes</taxon>
        <taxon>Micromonosporales</taxon>
        <taxon>Micromonosporaceae</taxon>
        <taxon>Rugosimonospora</taxon>
    </lineage>
</organism>
<keyword evidence="8" id="KW-0963">Cytoplasm</keyword>
<evidence type="ECO:0000256" key="5">
    <source>
        <dbReference type="ARBA" id="ARBA00022670"/>
    </source>
</evidence>
<keyword evidence="4 8" id="KW-0031">Aminopeptidase</keyword>
<evidence type="ECO:0000256" key="6">
    <source>
        <dbReference type="ARBA" id="ARBA00022801"/>
    </source>
</evidence>
<protein>
    <recommendedName>
        <fullName evidence="8">Probable cytosol aminopeptidase</fullName>
        <ecNumber evidence="8">3.4.11.1</ecNumber>
    </recommendedName>
    <alternativeName>
        <fullName evidence="8">Leucine aminopeptidase</fullName>
        <shortName evidence="8">LAP</shortName>
        <ecNumber evidence="8">3.4.11.10</ecNumber>
    </alternativeName>
    <alternativeName>
        <fullName evidence="8">Leucyl aminopeptidase</fullName>
    </alternativeName>
</protein>
<comment type="similarity">
    <text evidence="3 8">Belongs to the peptidase M17 family.</text>
</comment>
<comment type="function">
    <text evidence="7 8">Presumably involved in the processing and regular turnover of intracellular proteins. Catalyzes the removal of unsubstituted N-terminal amino acids from various peptides.</text>
</comment>
<proteinExistence type="inferred from homology"/>
<gene>
    <name evidence="10" type="primary">pepA_1</name>
    <name evidence="8" type="synonym">pepA</name>
    <name evidence="10" type="ORF">Raf01_04510</name>
</gene>
<evidence type="ECO:0000256" key="8">
    <source>
        <dbReference type="HAMAP-Rule" id="MF_00181"/>
    </source>
</evidence>
<evidence type="ECO:0000256" key="2">
    <source>
        <dbReference type="ARBA" id="ARBA00000967"/>
    </source>
</evidence>
<sequence>MLNIRLSTTGGAPAALALPVSPDGLVPVEAPVAGAIAAEAAAFVEDADHSGAAGAVQVLPRPQDRPRRLLLVGIGAGTEADWRSAGAALYRAAVREPALSVALPGSVEPAALRGLAEGMLLAGYRFRLAAEKADGGPALRRVTVLVDAPERFETALGVANAVASATYLARDLTNMPSQEKSPAWFAARVAREANRLSGLKLRVREPRELAEEGFGGILAVGGGSPRGPRLVELGWRPRGARRHVVLVGKGITFDSGGISIKPRDGMKLMRKDMGGAAAIIAATLGAAALNLPVRVTALAPLAENMPSGSAYRPGDVVRHYGGRTSEILNTDAEGRIVLADALAYAVRRLNPDLLVDLATLTGANAVALGKRTAALYSDNDELAGELTAAASAAGERMWRMPLTDDYLESLASDVADAANVGDGGAGSVVAALFLREFTGVARDRWAHLDMSAPSWIETNEGELVKGATGWGVRTLLRWLESVGEQS</sequence>
<comment type="cofactor">
    <cofactor evidence="8">
        <name>Mn(2+)</name>
        <dbReference type="ChEBI" id="CHEBI:29035"/>
    </cofactor>
    <text evidence="8">Binds 2 manganese ions per subunit.</text>
</comment>
<dbReference type="Gene3D" id="3.40.220.10">
    <property type="entry name" value="Leucine Aminopeptidase, subunit E, domain 1"/>
    <property type="match status" value="1"/>
</dbReference>
<dbReference type="Pfam" id="PF00883">
    <property type="entry name" value="Peptidase_M17"/>
    <property type="match status" value="1"/>
</dbReference>
<dbReference type="CDD" id="cd00433">
    <property type="entry name" value="Peptidase_M17"/>
    <property type="match status" value="1"/>
</dbReference>
<feature type="binding site" evidence="8">
    <location>
        <position position="249"/>
    </location>
    <ligand>
        <name>Mn(2+)</name>
        <dbReference type="ChEBI" id="CHEBI:29035"/>
        <label>2</label>
    </ligand>
</feature>
<dbReference type="InterPro" id="IPR000819">
    <property type="entry name" value="Peptidase_M17_C"/>
</dbReference>
<dbReference type="AlphaFoldDB" id="A0A8J3VMG1"/>
<dbReference type="RefSeq" id="WP_203915997.1">
    <property type="nucleotide sequence ID" value="NZ_BONZ01000006.1"/>
</dbReference>
<feature type="active site" evidence="8">
    <location>
        <position position="335"/>
    </location>
</feature>